<protein>
    <recommendedName>
        <fullName evidence="3">Short chain dehydrogenase</fullName>
    </recommendedName>
</protein>
<accession>A0ABN2TPD7</accession>
<sequence>MAAARPTPAGLWVARRVNAISPTVFTESLADYGAYFPGVPPVDLAQVARAYVRSIEGAQTGHIYELD</sequence>
<evidence type="ECO:0000313" key="1">
    <source>
        <dbReference type="EMBL" id="GAA2015247.1"/>
    </source>
</evidence>
<evidence type="ECO:0000313" key="2">
    <source>
        <dbReference type="Proteomes" id="UP001501585"/>
    </source>
</evidence>
<evidence type="ECO:0008006" key="3">
    <source>
        <dbReference type="Google" id="ProtNLM"/>
    </source>
</evidence>
<dbReference type="Proteomes" id="UP001501585">
    <property type="component" value="Unassembled WGS sequence"/>
</dbReference>
<comment type="caution">
    <text evidence="1">The sequence shown here is derived from an EMBL/GenBank/DDBJ whole genome shotgun (WGS) entry which is preliminary data.</text>
</comment>
<name>A0ABN2TPD7_9ACTN</name>
<organism evidence="1 2">
    <name type="scientific">Nocardiopsis rhodophaea</name>
    <dbReference type="NCBI Taxonomy" id="280238"/>
    <lineage>
        <taxon>Bacteria</taxon>
        <taxon>Bacillati</taxon>
        <taxon>Actinomycetota</taxon>
        <taxon>Actinomycetes</taxon>
        <taxon>Streptosporangiales</taxon>
        <taxon>Nocardiopsidaceae</taxon>
        <taxon>Nocardiopsis</taxon>
    </lineage>
</organism>
<keyword evidence="2" id="KW-1185">Reference proteome</keyword>
<gene>
    <name evidence="1" type="ORF">GCM10009799_49370</name>
</gene>
<dbReference type="EMBL" id="BAAAPC010000029">
    <property type="protein sequence ID" value="GAA2015247.1"/>
    <property type="molecule type" value="Genomic_DNA"/>
</dbReference>
<proteinExistence type="predicted"/>
<reference evidence="1 2" key="1">
    <citation type="journal article" date="2019" name="Int. J. Syst. Evol. Microbiol.">
        <title>The Global Catalogue of Microorganisms (GCM) 10K type strain sequencing project: providing services to taxonomists for standard genome sequencing and annotation.</title>
        <authorList>
            <consortium name="The Broad Institute Genomics Platform"/>
            <consortium name="The Broad Institute Genome Sequencing Center for Infectious Disease"/>
            <person name="Wu L."/>
            <person name="Ma J."/>
        </authorList>
    </citation>
    <scope>NUCLEOTIDE SEQUENCE [LARGE SCALE GENOMIC DNA]</scope>
    <source>
        <strain evidence="1 2">JCM 15313</strain>
    </source>
</reference>